<dbReference type="PANTHER" id="PTHR30093">
    <property type="entry name" value="GENERAL SECRETION PATHWAY PROTEIN G"/>
    <property type="match status" value="1"/>
</dbReference>
<dbReference type="EMBL" id="OFSQ01000022">
    <property type="protein sequence ID" value="SOY53164.1"/>
    <property type="molecule type" value="Genomic_DNA"/>
</dbReference>
<feature type="transmembrane region" description="Helical" evidence="3">
    <location>
        <begin position="20"/>
        <end position="38"/>
    </location>
</feature>
<dbReference type="Gene3D" id="3.30.700.10">
    <property type="entry name" value="Glycoprotein, Type 4 Pilin"/>
    <property type="match status" value="1"/>
</dbReference>
<gene>
    <name evidence="4" type="ORF">CBM2587_A30082</name>
</gene>
<dbReference type="GO" id="GO:0043107">
    <property type="term" value="P:type IV pilus-dependent motility"/>
    <property type="evidence" value="ECO:0007669"/>
    <property type="project" value="TreeGrafter"/>
</dbReference>
<reference evidence="4" key="1">
    <citation type="submission" date="2018-01" db="EMBL/GenBank/DDBJ databases">
        <authorList>
            <person name="Clerissi C."/>
        </authorList>
    </citation>
    <scope>NUCLEOTIDE SEQUENCE</scope>
    <source>
        <strain evidence="4">Cupriavidus sp. LMG 19464</strain>
    </source>
</reference>
<name>A0A375BTS8_9BURK</name>
<dbReference type="InterPro" id="IPR000983">
    <property type="entry name" value="Bac_GSPG_pilin"/>
</dbReference>
<keyword evidence="2" id="KW-0488">Methylation</keyword>
<keyword evidence="3" id="KW-1133">Transmembrane helix</keyword>
<dbReference type="AlphaFoldDB" id="A0A375BTS8"/>
<comment type="similarity">
    <text evidence="1">Belongs to the N-Me-Phe pilin family.</text>
</comment>
<dbReference type="PRINTS" id="PR00813">
    <property type="entry name" value="BCTERIALGSPG"/>
</dbReference>
<organism evidence="4">
    <name type="scientific">Cupriavidus taiwanensis</name>
    <dbReference type="NCBI Taxonomy" id="164546"/>
    <lineage>
        <taxon>Bacteria</taxon>
        <taxon>Pseudomonadati</taxon>
        <taxon>Pseudomonadota</taxon>
        <taxon>Betaproteobacteria</taxon>
        <taxon>Burkholderiales</taxon>
        <taxon>Burkholderiaceae</taxon>
        <taxon>Cupriavidus</taxon>
    </lineage>
</organism>
<dbReference type="Pfam" id="PF07963">
    <property type="entry name" value="N_methyl"/>
    <property type="match status" value="1"/>
</dbReference>
<dbReference type="Proteomes" id="UP000256780">
    <property type="component" value="Chromosome CBM2587_a"/>
</dbReference>
<dbReference type="OrthoDB" id="8607132at2"/>
<dbReference type="InterPro" id="IPR045584">
    <property type="entry name" value="Pilin-like"/>
</dbReference>
<evidence type="ECO:0000256" key="2">
    <source>
        <dbReference type="ARBA" id="ARBA00022481"/>
    </source>
</evidence>
<dbReference type="RefSeq" id="WP_116355681.1">
    <property type="nucleotide sequence ID" value="NZ_LT976853.1"/>
</dbReference>
<sequence>MQRVQQLKKLGRRVQKGFTLIELMIVVAIIGILAAIAIPQYQDYVTRSRWASVYSGLASVKTAIGMCTQENAGALANCDAGTAPVPAIADVNMPANAVLTSITDGVITVTGGAPLGGCVVTVTPGLVAGQSAITWAIASATAGCGRAVIGGV</sequence>
<dbReference type="InterPro" id="IPR012902">
    <property type="entry name" value="N_methyl_site"/>
</dbReference>
<dbReference type="GO" id="GO:0015627">
    <property type="term" value="C:type II protein secretion system complex"/>
    <property type="evidence" value="ECO:0007669"/>
    <property type="project" value="InterPro"/>
</dbReference>
<evidence type="ECO:0000256" key="3">
    <source>
        <dbReference type="SAM" id="Phobius"/>
    </source>
</evidence>
<evidence type="ECO:0000313" key="4">
    <source>
        <dbReference type="EMBL" id="SOY53164.1"/>
    </source>
</evidence>
<evidence type="ECO:0000256" key="1">
    <source>
        <dbReference type="ARBA" id="ARBA00005233"/>
    </source>
</evidence>
<dbReference type="NCBIfam" id="TIGR02532">
    <property type="entry name" value="IV_pilin_GFxxxE"/>
    <property type="match status" value="1"/>
</dbReference>
<keyword evidence="3" id="KW-0812">Transmembrane</keyword>
<dbReference type="SUPFAM" id="SSF54523">
    <property type="entry name" value="Pili subunits"/>
    <property type="match status" value="1"/>
</dbReference>
<dbReference type="GO" id="GO:0015628">
    <property type="term" value="P:protein secretion by the type II secretion system"/>
    <property type="evidence" value="ECO:0007669"/>
    <property type="project" value="InterPro"/>
</dbReference>
<proteinExistence type="inferred from homology"/>
<keyword evidence="3" id="KW-0472">Membrane</keyword>
<dbReference type="PROSITE" id="PS00409">
    <property type="entry name" value="PROKAR_NTER_METHYL"/>
    <property type="match status" value="1"/>
</dbReference>
<protein>
    <submittedName>
        <fullName evidence="4">General secretion pathway protein H</fullName>
    </submittedName>
</protein>
<comment type="caution">
    <text evidence="4">The sequence shown here is derived from an EMBL/GenBank/DDBJ whole genome shotgun (WGS) entry which is preliminary data.</text>
</comment>
<dbReference type="PANTHER" id="PTHR30093:SF34">
    <property type="entry name" value="PREPILIN PEPTIDASE-DEPENDENT PROTEIN D"/>
    <property type="match status" value="1"/>
</dbReference>
<accession>A0A375BTS8</accession>
<dbReference type="GO" id="GO:0044096">
    <property type="term" value="C:type IV pilus"/>
    <property type="evidence" value="ECO:0007669"/>
    <property type="project" value="TreeGrafter"/>
</dbReference>